<comment type="caution">
    <text evidence="9">The sequence shown here is derived from an EMBL/GenBank/DDBJ whole genome shotgun (WGS) entry which is preliminary data.</text>
</comment>
<dbReference type="GO" id="GO:0022857">
    <property type="term" value="F:transmembrane transporter activity"/>
    <property type="evidence" value="ECO:0007669"/>
    <property type="project" value="InterPro"/>
</dbReference>
<dbReference type="PANTHER" id="PTHR32196">
    <property type="entry name" value="ABC TRANSPORTER PERMEASE PROTEIN YPHD-RELATED-RELATED"/>
    <property type="match status" value="1"/>
</dbReference>
<feature type="transmembrane region" description="Helical" evidence="8">
    <location>
        <begin position="51"/>
        <end position="76"/>
    </location>
</feature>
<dbReference type="PATRIC" id="fig|997897.5.peg.1266"/>
<evidence type="ECO:0000256" key="3">
    <source>
        <dbReference type="ARBA" id="ARBA00022475"/>
    </source>
</evidence>
<feature type="transmembrane region" description="Helical" evidence="8">
    <location>
        <begin position="12"/>
        <end position="31"/>
    </location>
</feature>
<evidence type="ECO:0000256" key="8">
    <source>
        <dbReference type="SAM" id="Phobius"/>
    </source>
</evidence>
<dbReference type="AlphaFoldDB" id="R0BC05"/>
<proteinExistence type="predicted"/>
<sequence length="315" mass="33487">MTDRRIKNLFRDNSALVIMVIMLVFGTFLYSNFMSVNNMTNVLRQVSFTGIIAVGMTFVILTGGIDLSVGSIFAFASVSASFLQGQALPVMLLSILLCTTLLGAVNGIVISYCRIPPFIVTLATMMGIRGVCYLMTDGGITQNITNAAFTMLGRGYFLGLLPVPVLIFILVIFLAIFILRYTPFGRSVFAVGGNEEAARMMAFSINKVKVSAYAISGFCSGLGGLLMAARMSSGEPVAGNGYEMTAISAVVLGGTLLSGGKGSIKGTVFGAIVLGVLNNLMNMQGNMSVQMQNVIMGVLILGIVIMQSQMYKTEN</sequence>
<keyword evidence="4" id="KW-0997">Cell inner membrane</keyword>
<reference evidence="9 10" key="1">
    <citation type="submission" date="2013-01" db="EMBL/GenBank/DDBJ databases">
        <title>The Genome Sequence of Clostridium bolteae 90B8.</title>
        <authorList>
            <consortium name="The Broad Institute Genome Sequencing Platform"/>
            <person name="Earl A."/>
            <person name="Ward D."/>
            <person name="Feldgarden M."/>
            <person name="Gevers D."/>
            <person name="Courvalin P."/>
            <person name="Lambert T."/>
            <person name="Walker B."/>
            <person name="Young S.K."/>
            <person name="Zeng Q."/>
            <person name="Gargeya S."/>
            <person name="Fitzgerald M."/>
            <person name="Haas B."/>
            <person name="Abouelleil A."/>
            <person name="Alvarado L."/>
            <person name="Arachchi H.M."/>
            <person name="Berlin A.M."/>
            <person name="Chapman S.B."/>
            <person name="Dewar J."/>
            <person name="Goldberg J."/>
            <person name="Griggs A."/>
            <person name="Gujja S."/>
            <person name="Hansen M."/>
            <person name="Howarth C."/>
            <person name="Imamovic A."/>
            <person name="Larimer J."/>
            <person name="McCowan C."/>
            <person name="Murphy C."/>
            <person name="Neiman D."/>
            <person name="Pearson M."/>
            <person name="Priest M."/>
            <person name="Roberts A."/>
            <person name="Saif S."/>
            <person name="Shea T."/>
            <person name="Sisk P."/>
            <person name="Sykes S."/>
            <person name="Wortman J."/>
            <person name="Nusbaum C."/>
            <person name="Birren B."/>
        </authorList>
    </citation>
    <scope>NUCLEOTIDE SEQUENCE [LARGE SCALE GENOMIC DNA]</scope>
    <source>
        <strain evidence="9 10">90B8</strain>
    </source>
</reference>
<dbReference type="GO" id="GO:0005886">
    <property type="term" value="C:plasma membrane"/>
    <property type="evidence" value="ECO:0007669"/>
    <property type="project" value="UniProtKB-SubCell"/>
</dbReference>
<evidence type="ECO:0008006" key="11">
    <source>
        <dbReference type="Google" id="ProtNLM"/>
    </source>
</evidence>
<evidence type="ECO:0000256" key="1">
    <source>
        <dbReference type="ARBA" id="ARBA00004651"/>
    </source>
</evidence>
<organism evidence="9 10">
    <name type="scientific">Enterocloster bolteae 90B8</name>
    <dbReference type="NCBI Taxonomy" id="997897"/>
    <lineage>
        <taxon>Bacteria</taxon>
        <taxon>Bacillati</taxon>
        <taxon>Bacillota</taxon>
        <taxon>Clostridia</taxon>
        <taxon>Lachnospirales</taxon>
        <taxon>Lachnospiraceae</taxon>
        <taxon>Enterocloster</taxon>
    </lineage>
</organism>
<feature type="transmembrane region" description="Helical" evidence="8">
    <location>
        <begin position="210"/>
        <end position="229"/>
    </location>
</feature>
<dbReference type="Proteomes" id="UP000013041">
    <property type="component" value="Unassembled WGS sequence"/>
</dbReference>
<accession>R0BC05</accession>
<feature type="transmembrane region" description="Helical" evidence="8">
    <location>
        <begin position="264"/>
        <end position="281"/>
    </location>
</feature>
<feature type="transmembrane region" description="Helical" evidence="8">
    <location>
        <begin position="88"/>
        <end position="109"/>
    </location>
</feature>
<evidence type="ECO:0000256" key="6">
    <source>
        <dbReference type="ARBA" id="ARBA00022989"/>
    </source>
</evidence>
<evidence type="ECO:0000256" key="4">
    <source>
        <dbReference type="ARBA" id="ARBA00022519"/>
    </source>
</evidence>
<dbReference type="InterPro" id="IPR001851">
    <property type="entry name" value="ABC_transp_permease"/>
</dbReference>
<dbReference type="CDD" id="cd06579">
    <property type="entry name" value="TM_PBP1_transp_AraH_like"/>
    <property type="match status" value="1"/>
</dbReference>
<evidence type="ECO:0000313" key="9">
    <source>
        <dbReference type="EMBL" id="ENZ41812.1"/>
    </source>
</evidence>
<evidence type="ECO:0000313" key="10">
    <source>
        <dbReference type="Proteomes" id="UP000013041"/>
    </source>
</evidence>
<dbReference type="HOGENOM" id="CLU_028880_2_2_9"/>
<dbReference type="Pfam" id="PF02653">
    <property type="entry name" value="BPD_transp_2"/>
    <property type="match status" value="1"/>
</dbReference>
<keyword evidence="6 8" id="KW-1133">Transmembrane helix</keyword>
<gene>
    <name evidence="9" type="ORF">HMPREF1097_01188</name>
</gene>
<dbReference type="RefSeq" id="WP_002571459.1">
    <property type="nucleotide sequence ID" value="NZ_KB851149.1"/>
</dbReference>
<evidence type="ECO:0000256" key="5">
    <source>
        <dbReference type="ARBA" id="ARBA00022692"/>
    </source>
</evidence>
<dbReference type="PANTHER" id="PTHR32196:SF21">
    <property type="entry name" value="ABC TRANSPORTER PERMEASE PROTEIN YPHD-RELATED"/>
    <property type="match status" value="1"/>
</dbReference>
<keyword evidence="5 8" id="KW-0812">Transmembrane</keyword>
<keyword evidence="2" id="KW-0813">Transport</keyword>
<keyword evidence="3" id="KW-1003">Cell membrane</keyword>
<evidence type="ECO:0000256" key="2">
    <source>
        <dbReference type="ARBA" id="ARBA00022448"/>
    </source>
</evidence>
<feature type="transmembrane region" description="Helical" evidence="8">
    <location>
        <begin position="115"/>
        <end position="135"/>
    </location>
</feature>
<keyword evidence="7 8" id="KW-0472">Membrane</keyword>
<name>R0BC05_9FIRM</name>
<evidence type="ECO:0000256" key="7">
    <source>
        <dbReference type="ARBA" id="ARBA00023136"/>
    </source>
</evidence>
<comment type="subcellular location">
    <subcellularLocation>
        <location evidence="1">Cell membrane</location>
        <topology evidence="1">Multi-pass membrane protein</topology>
    </subcellularLocation>
</comment>
<feature type="transmembrane region" description="Helical" evidence="8">
    <location>
        <begin position="156"/>
        <end position="179"/>
    </location>
</feature>
<feature type="transmembrane region" description="Helical" evidence="8">
    <location>
        <begin position="293"/>
        <end position="311"/>
    </location>
</feature>
<protein>
    <recommendedName>
        <fullName evidence="11">Ribose ABC transporter permease</fullName>
    </recommendedName>
</protein>
<dbReference type="EMBL" id="AGYG01000009">
    <property type="protein sequence ID" value="ENZ41812.1"/>
    <property type="molecule type" value="Genomic_DNA"/>
</dbReference>